<keyword evidence="3" id="KW-1185">Reference proteome</keyword>
<reference evidence="2 3" key="1">
    <citation type="submission" date="2020-04" db="EMBL/GenBank/DDBJ databases">
        <title>Description of novel Gluconacetobacter.</title>
        <authorList>
            <person name="Sombolestani A."/>
        </authorList>
    </citation>
    <scope>NUCLEOTIDE SEQUENCE [LARGE SCALE GENOMIC DNA]</scope>
    <source>
        <strain evidence="2 3">LMG 21312</strain>
    </source>
</reference>
<keyword evidence="1" id="KW-0812">Transmembrane</keyword>
<accession>A0A7W4P7C3</accession>
<dbReference type="AlphaFoldDB" id="A0A7W4P7C3"/>
<proteinExistence type="predicted"/>
<evidence type="ECO:0000256" key="1">
    <source>
        <dbReference type="SAM" id="Phobius"/>
    </source>
</evidence>
<feature type="transmembrane region" description="Helical" evidence="1">
    <location>
        <begin position="20"/>
        <end position="38"/>
    </location>
</feature>
<evidence type="ECO:0000313" key="3">
    <source>
        <dbReference type="Proteomes" id="UP000561066"/>
    </source>
</evidence>
<keyword evidence="1" id="KW-1133">Transmembrane helix</keyword>
<comment type="caution">
    <text evidence="2">The sequence shown here is derived from an EMBL/GenBank/DDBJ whole genome shotgun (WGS) entry which is preliminary data.</text>
</comment>
<name>A0A7W4P7C3_9PROT</name>
<sequence>MDPTTILTYLIGVVPVQDLIYLAALCGVCAVLMPWLPVPASKASAYGRIYTALNLLAQNFRNVANRAQPGTTQAAQTESPK</sequence>
<organism evidence="2 3">
    <name type="scientific">Gluconacetobacter johannae</name>
    <dbReference type="NCBI Taxonomy" id="112140"/>
    <lineage>
        <taxon>Bacteria</taxon>
        <taxon>Pseudomonadati</taxon>
        <taxon>Pseudomonadota</taxon>
        <taxon>Alphaproteobacteria</taxon>
        <taxon>Acetobacterales</taxon>
        <taxon>Acetobacteraceae</taxon>
        <taxon>Gluconacetobacter</taxon>
    </lineage>
</organism>
<protein>
    <submittedName>
        <fullName evidence="2">Uncharacterized protein</fullName>
    </submittedName>
</protein>
<dbReference type="EMBL" id="JABEQH010000017">
    <property type="protein sequence ID" value="MBB2176790.1"/>
    <property type="molecule type" value="Genomic_DNA"/>
</dbReference>
<dbReference type="Proteomes" id="UP000561066">
    <property type="component" value="Unassembled WGS sequence"/>
</dbReference>
<evidence type="ECO:0000313" key="2">
    <source>
        <dbReference type="EMBL" id="MBB2176790.1"/>
    </source>
</evidence>
<keyword evidence="1" id="KW-0472">Membrane</keyword>
<gene>
    <name evidence="2" type="ORF">HLH21_12785</name>
</gene>
<dbReference type="RefSeq" id="WP_182944138.1">
    <property type="nucleotide sequence ID" value="NZ_JABEQH010000017.1"/>
</dbReference>